<dbReference type="PROSITE" id="PS00660">
    <property type="entry name" value="FERM_1"/>
    <property type="match status" value="1"/>
</dbReference>
<feature type="region of interest" description="Disordered" evidence="6">
    <location>
        <begin position="485"/>
        <end position="550"/>
    </location>
</feature>
<dbReference type="InterPro" id="IPR018979">
    <property type="entry name" value="FERM_N"/>
</dbReference>
<evidence type="ECO:0000256" key="2">
    <source>
        <dbReference type="ARBA" id="ARBA00022490"/>
    </source>
</evidence>
<dbReference type="Gene3D" id="3.10.20.90">
    <property type="entry name" value="Phosphatidylinositol 3-kinase Catalytic Subunit, Chain A, domain 1"/>
    <property type="match status" value="1"/>
</dbReference>
<dbReference type="InterPro" id="IPR029071">
    <property type="entry name" value="Ubiquitin-like_domsf"/>
</dbReference>
<evidence type="ECO:0000256" key="4">
    <source>
        <dbReference type="ARBA" id="ARBA00023203"/>
    </source>
</evidence>
<dbReference type="PRINTS" id="PR00935">
    <property type="entry name" value="BAND41"/>
</dbReference>
<evidence type="ECO:0000313" key="8">
    <source>
        <dbReference type="Proteomes" id="UP000694871"/>
    </source>
</evidence>
<organism evidence="8 9">
    <name type="scientific">Gekko japonicus</name>
    <name type="common">Schlegel's Japanese gecko</name>
    <dbReference type="NCBI Taxonomy" id="146911"/>
    <lineage>
        <taxon>Eukaryota</taxon>
        <taxon>Metazoa</taxon>
        <taxon>Chordata</taxon>
        <taxon>Craniata</taxon>
        <taxon>Vertebrata</taxon>
        <taxon>Euteleostomi</taxon>
        <taxon>Lepidosauria</taxon>
        <taxon>Squamata</taxon>
        <taxon>Bifurcata</taxon>
        <taxon>Gekkota</taxon>
        <taxon>Gekkonidae</taxon>
        <taxon>Gekkoninae</taxon>
        <taxon>Gekko</taxon>
    </lineage>
</organism>
<dbReference type="InterPro" id="IPR019747">
    <property type="entry name" value="FERM_CS"/>
</dbReference>
<dbReference type="InterPro" id="IPR007477">
    <property type="entry name" value="SAB_dom"/>
</dbReference>
<dbReference type="CDD" id="cd14473">
    <property type="entry name" value="FERM_B-lobe"/>
    <property type="match status" value="1"/>
</dbReference>
<dbReference type="SUPFAM" id="SSF50729">
    <property type="entry name" value="PH domain-like"/>
    <property type="match status" value="1"/>
</dbReference>
<evidence type="ECO:0000313" key="9">
    <source>
        <dbReference type="RefSeq" id="XP_015275718.1"/>
    </source>
</evidence>
<dbReference type="Pfam" id="PF09380">
    <property type="entry name" value="FERM_C"/>
    <property type="match status" value="1"/>
</dbReference>
<dbReference type="SMART" id="SM01195">
    <property type="entry name" value="FA"/>
    <property type="match status" value="1"/>
</dbReference>
<dbReference type="CDD" id="cd13184">
    <property type="entry name" value="FERM_C_4_1_family"/>
    <property type="match status" value="1"/>
</dbReference>
<dbReference type="InterPro" id="IPR014847">
    <property type="entry name" value="FA"/>
</dbReference>
<feature type="compositionally biased region" description="Polar residues" evidence="6">
    <location>
        <begin position="1039"/>
        <end position="1053"/>
    </location>
</feature>
<evidence type="ECO:0000259" key="7">
    <source>
        <dbReference type="PROSITE" id="PS50057"/>
    </source>
</evidence>
<evidence type="ECO:0000256" key="1">
    <source>
        <dbReference type="ARBA" id="ARBA00004245"/>
    </source>
</evidence>
<proteinExistence type="predicted"/>
<dbReference type="PROSITE" id="PS50057">
    <property type="entry name" value="FERM_3"/>
    <property type="match status" value="1"/>
</dbReference>
<feature type="region of interest" description="Disordered" evidence="6">
    <location>
        <begin position="1"/>
        <end position="105"/>
    </location>
</feature>
<dbReference type="InterPro" id="IPR030691">
    <property type="entry name" value="Band4.1-L3_FERM_F1"/>
</dbReference>
<dbReference type="InterPro" id="IPR019749">
    <property type="entry name" value="Band_41_domain"/>
</dbReference>
<evidence type="ECO:0000256" key="3">
    <source>
        <dbReference type="ARBA" id="ARBA00022553"/>
    </source>
</evidence>
<feature type="compositionally biased region" description="Basic and acidic residues" evidence="6">
    <location>
        <begin position="9"/>
        <end position="20"/>
    </location>
</feature>
<gene>
    <name evidence="9" type="primary">EPB41L3</name>
</gene>
<keyword evidence="5" id="KW-0206">Cytoskeleton</keyword>
<dbReference type="InterPro" id="IPR018980">
    <property type="entry name" value="FERM_PH-like_C"/>
</dbReference>
<dbReference type="InterPro" id="IPR000299">
    <property type="entry name" value="FERM_domain"/>
</dbReference>
<dbReference type="PROSITE" id="PS00661">
    <property type="entry name" value="FERM_2"/>
    <property type="match status" value="1"/>
</dbReference>
<dbReference type="Pfam" id="PF00373">
    <property type="entry name" value="FERM_M"/>
    <property type="match status" value="1"/>
</dbReference>
<feature type="domain" description="FERM" evidence="7">
    <location>
        <begin position="113"/>
        <end position="394"/>
    </location>
</feature>
<dbReference type="Pfam" id="PF05902">
    <property type="entry name" value="4_1_CTD"/>
    <property type="match status" value="1"/>
</dbReference>
<dbReference type="InterPro" id="IPR008379">
    <property type="entry name" value="Band_4.1_C"/>
</dbReference>
<dbReference type="GeneID" id="107118013"/>
<protein>
    <submittedName>
        <fullName evidence="9">Band 4.1-like protein 3 isoform X6</fullName>
    </submittedName>
</protein>
<keyword evidence="3" id="KW-0597">Phosphoprotein</keyword>
<feature type="compositionally biased region" description="Basic and acidic residues" evidence="6">
    <location>
        <begin position="946"/>
        <end position="962"/>
    </location>
</feature>
<evidence type="ECO:0000256" key="6">
    <source>
        <dbReference type="SAM" id="MobiDB-lite"/>
    </source>
</evidence>
<feature type="region of interest" description="Disordered" evidence="6">
    <location>
        <begin position="802"/>
        <end position="868"/>
    </location>
</feature>
<feature type="compositionally biased region" description="Basic and acidic residues" evidence="6">
    <location>
        <begin position="853"/>
        <end position="868"/>
    </location>
</feature>
<dbReference type="PRINTS" id="PR00661">
    <property type="entry name" value="ERMFAMILY"/>
</dbReference>
<name>A0ABM1KPT1_GEKJA</name>
<accession>A0ABM1KPT1</accession>
<dbReference type="Pfam" id="PF09379">
    <property type="entry name" value="FERM_N"/>
    <property type="match status" value="1"/>
</dbReference>
<comment type="subcellular location">
    <subcellularLocation>
        <location evidence="1">Cytoplasm</location>
        <location evidence="1">Cytoskeleton</location>
    </subcellularLocation>
</comment>
<dbReference type="InterPro" id="IPR000798">
    <property type="entry name" value="Ez/rad/moesin-like"/>
</dbReference>
<feature type="compositionally biased region" description="Basic and acidic residues" evidence="6">
    <location>
        <begin position="491"/>
        <end position="530"/>
    </location>
</feature>
<dbReference type="Pfam" id="PF04382">
    <property type="entry name" value="SAB"/>
    <property type="match status" value="1"/>
</dbReference>
<dbReference type="SUPFAM" id="SSF47031">
    <property type="entry name" value="Second domain of FERM"/>
    <property type="match status" value="1"/>
</dbReference>
<keyword evidence="4" id="KW-0009">Actin-binding</keyword>
<feature type="compositionally biased region" description="Basic and acidic residues" evidence="6">
    <location>
        <begin position="828"/>
        <end position="844"/>
    </location>
</feature>
<sequence length="1217" mass="136441">MTTESGSDSESKDQDQEQKEASGQQGTTGTGTQKQQQQLSEEQQNELEQFSAVAAHSTPVKKEQATDKEREFAAAAAKQLEYQQFEDDKLSQKSSSSKHSRSPLKIVKKPKSMQCKVTLLDGSEYGCEVEKRSKGQVLFDKVCEHLNLLEKDYFGLTYRDMENQKNWLDPAKEIKKQIRSGAWQFSFNVKFYPPDPAQLSEDITRYYLCLQLRDDIVSGRLPCSFVTLALLGSYTVQSELGDYDPEEYGSDYVSDFRFAPNHTKELEDKVIELHKSHRGMTPAEAEMHFLENAKKLSMYGVDLHHAKDSEGVEIMLGVCASGLLIYRDRLRINRFAWPKVLKISYKRNNFYIKIRPGEFEQFESTIGFKLPNHRAAKRLWKVCVEHHTFFRLLLPEAPPKKFLTLGSKFRYSGRTQAQTRRASALIDRPAPYFERSSSKRYTMSRSLDGASVNENHEMYMKDSMSAAEVGTGQYATTKGISQTNLITTVTPEKKAEEEKDEEQSKKKKEEVTPVSAVRHDTKTDSERTDTAADGETTATESDQEEDGDLKAQSSLIKRIKGENVYVKHSNLMLEELDKNQEDLMKHQTNISELKRTFLETSTDISGTNEWEKRLSTSPVRLAARQEEAPMIEPLVPEETKEEREKSEKRIFLQESTTYLDSQGTEDWVIVDKVPTEVVDGESKSIVTYKVMTVSGKTGDIPAKLLKPTATDIQTFEDLEGELQLKDDNKQKMYTVGKSYDTISGKIVTMTTKVKEGEKCVPSSLEALQKTERAILESVKIIPVVAEYEILEPITDGNARRLSDAKRRVSESLTPIKEADSRLQSPEEESLKKTQKTDQDLRLHDTLGSVQMTRAEKPLDSERLKGEPFGRKDKSISEWKYSREPPFTIATAHYVTESSASRVVTKQLSSEKTLDGSDIFTLIDSARKPTEFIGGVTTTSHSWAQRTEGKTDREVCSDEKKTEEEEEEQQQETVMKVVQETVLVEERDVINVHASGDAANLAGAQLDATAQAMSHVAPGTQGKEGCAVTEGAKEEKGQETEQAVTKQEETGTVSHDQEEEQSAAALVLDVLERKPLFESPIVKTETISFGGVSSAGEKTEISIKEVPIVHTETKTITYESSEADTSADSEPGVLMSAQTITSETTSTTTTTHITKTVKGGISETRIEKRIVITGDADIDHDQALAQAIKEAKEQHPDMSVTKVVVHKETEITPEDGED</sequence>
<dbReference type="Gene3D" id="2.30.29.30">
    <property type="entry name" value="Pleckstrin-homology domain (PH domain)/Phosphotyrosine-binding domain (PTB)"/>
    <property type="match status" value="1"/>
</dbReference>
<keyword evidence="2" id="KW-0963">Cytoplasm</keyword>
<dbReference type="InterPro" id="IPR035963">
    <property type="entry name" value="FERM_2"/>
</dbReference>
<dbReference type="SUPFAM" id="SSF54236">
    <property type="entry name" value="Ubiquitin-like"/>
    <property type="match status" value="1"/>
</dbReference>
<dbReference type="Proteomes" id="UP000694871">
    <property type="component" value="Unplaced"/>
</dbReference>
<feature type="compositionally biased region" description="Low complexity" evidence="6">
    <location>
        <begin position="531"/>
        <end position="540"/>
    </location>
</feature>
<dbReference type="InterPro" id="IPR019748">
    <property type="entry name" value="FERM_central"/>
</dbReference>
<dbReference type="SMART" id="SM01196">
    <property type="entry name" value="FERM_C"/>
    <property type="match status" value="1"/>
</dbReference>
<dbReference type="InterPro" id="IPR011993">
    <property type="entry name" value="PH-like_dom_sf"/>
</dbReference>
<dbReference type="Pfam" id="PF08736">
    <property type="entry name" value="FA"/>
    <property type="match status" value="1"/>
</dbReference>
<reference evidence="9" key="1">
    <citation type="submission" date="2025-08" db="UniProtKB">
        <authorList>
            <consortium name="RefSeq"/>
        </authorList>
    </citation>
    <scope>IDENTIFICATION</scope>
</reference>
<evidence type="ECO:0000256" key="5">
    <source>
        <dbReference type="ARBA" id="ARBA00023212"/>
    </source>
</evidence>
<dbReference type="PANTHER" id="PTHR23280:SF20">
    <property type="entry name" value="BAND 4.1-LIKE PROTEIN 3"/>
    <property type="match status" value="1"/>
</dbReference>
<dbReference type="InterPro" id="IPR014352">
    <property type="entry name" value="FERM/acyl-CoA-bd_prot_sf"/>
</dbReference>
<dbReference type="CDD" id="cd17203">
    <property type="entry name" value="FERM_F1_EPB41L3"/>
    <property type="match status" value="1"/>
</dbReference>
<feature type="compositionally biased region" description="Basic residues" evidence="6">
    <location>
        <begin position="96"/>
        <end position="105"/>
    </location>
</feature>
<feature type="compositionally biased region" description="Low complexity" evidence="6">
    <location>
        <begin position="23"/>
        <end position="49"/>
    </location>
</feature>
<feature type="compositionally biased region" description="Basic and acidic residues" evidence="6">
    <location>
        <begin position="60"/>
        <end position="72"/>
    </location>
</feature>
<keyword evidence="8" id="KW-1185">Reference proteome</keyword>
<dbReference type="RefSeq" id="XP_015275718.1">
    <property type="nucleotide sequence ID" value="XM_015420232.1"/>
</dbReference>
<dbReference type="PANTHER" id="PTHR23280">
    <property type="entry name" value="4.1 G PROTEIN"/>
    <property type="match status" value="1"/>
</dbReference>
<dbReference type="Gene3D" id="1.20.80.10">
    <property type="match status" value="1"/>
</dbReference>
<feature type="region of interest" description="Disordered" evidence="6">
    <location>
        <begin position="1017"/>
        <end position="1060"/>
    </location>
</feature>
<feature type="region of interest" description="Disordered" evidence="6">
    <location>
        <begin position="942"/>
        <end position="969"/>
    </location>
</feature>
<dbReference type="SMART" id="SM00295">
    <property type="entry name" value="B41"/>
    <property type="match status" value="1"/>
</dbReference>